<dbReference type="EMBL" id="JACHHR010000001">
    <property type="protein sequence ID" value="MBB5210126.1"/>
    <property type="molecule type" value="Genomic_DNA"/>
</dbReference>
<dbReference type="Proteomes" id="UP000464675">
    <property type="component" value="Chromosome"/>
</dbReference>
<dbReference type="RefSeq" id="WP_161858678.1">
    <property type="nucleotide sequence ID" value="NZ_CP047491.1"/>
</dbReference>
<dbReference type="AlphaFoldDB" id="A0A6P1TCJ4"/>
<dbReference type="Proteomes" id="UP000563601">
    <property type="component" value="Unassembled WGS sequence"/>
</dbReference>
<evidence type="ECO:0000313" key="3">
    <source>
        <dbReference type="Proteomes" id="UP000464675"/>
    </source>
</evidence>
<name>A0A6P1TCJ4_9GAMM</name>
<accession>A0A6P1TCJ4</accession>
<keyword evidence="3" id="KW-1185">Reference proteome</keyword>
<evidence type="ECO:0008006" key="5">
    <source>
        <dbReference type="Google" id="ProtNLM"/>
    </source>
</evidence>
<sequence>MSINEPTPALGPCTIATLASPDAAALVDQYCSYLQCRVLASEPLTPGVAEQWDCPDLADAPCWLLGNALGHPWLRIIEDAGAEPAAPLSRAGWMSLEILVEDPDALAADLTSSPFKVLRPAANLELSDKIRAVQVQGPAGELLYLTRISGAVPPFQLPQARCAVDHLFIPVLASRDRSASLASYESLAQHDGLSFDTRVTVINQLRGLPLAQQHPLATLQLADSTLIEIDQLPDLATPPRQADSLGGGIAMITFLIDRLPPDVVTFRHREAPYDGRRSCTVYGHDGERIELIERTAH</sequence>
<gene>
    <name evidence="2" type="ORF">GTQ55_10395</name>
    <name evidence="1" type="ORF">HNQ53_000314</name>
</gene>
<evidence type="ECO:0000313" key="2">
    <source>
        <dbReference type="EMBL" id="QHQ39356.1"/>
    </source>
</evidence>
<reference evidence="1 4" key="2">
    <citation type="submission" date="2020-08" db="EMBL/GenBank/DDBJ databases">
        <title>Genomic Encyclopedia of Type Strains, Phase IV (KMG-IV): sequencing the most valuable type-strain genomes for metagenomic binning, comparative biology and taxonomic classification.</title>
        <authorList>
            <person name="Goeker M."/>
        </authorList>
    </citation>
    <scope>NUCLEOTIDE SEQUENCE [LARGE SCALE GENOMIC DNA]</scope>
    <source>
        <strain evidence="1 4">DSM 11525</strain>
    </source>
</reference>
<dbReference type="SUPFAM" id="SSF54593">
    <property type="entry name" value="Glyoxalase/Bleomycin resistance protein/Dihydroxybiphenyl dioxygenase"/>
    <property type="match status" value="1"/>
</dbReference>
<organism evidence="1 4">
    <name type="scientific">Microbulbifer hydrolyticus</name>
    <dbReference type="NCBI Taxonomy" id="48074"/>
    <lineage>
        <taxon>Bacteria</taxon>
        <taxon>Pseudomonadati</taxon>
        <taxon>Pseudomonadota</taxon>
        <taxon>Gammaproteobacteria</taxon>
        <taxon>Cellvibrionales</taxon>
        <taxon>Microbulbiferaceae</taxon>
        <taxon>Microbulbifer</taxon>
    </lineage>
</organism>
<evidence type="ECO:0000313" key="1">
    <source>
        <dbReference type="EMBL" id="MBB5210126.1"/>
    </source>
</evidence>
<evidence type="ECO:0000313" key="4">
    <source>
        <dbReference type="Proteomes" id="UP000563601"/>
    </source>
</evidence>
<protein>
    <recommendedName>
        <fullName evidence="5">VOC family protein</fullName>
    </recommendedName>
</protein>
<proteinExistence type="predicted"/>
<dbReference type="OrthoDB" id="7545296at2"/>
<dbReference type="EMBL" id="CP047491">
    <property type="protein sequence ID" value="QHQ39356.1"/>
    <property type="molecule type" value="Genomic_DNA"/>
</dbReference>
<reference evidence="2 3" key="1">
    <citation type="submission" date="2020-01" db="EMBL/GenBank/DDBJ databases">
        <title>The possibility of degradation of plastic by Microbulbifer hydrolyticus IRE-31.</title>
        <authorList>
            <person name="Liu L."/>
        </authorList>
    </citation>
    <scope>NUCLEOTIDE SEQUENCE [LARGE SCALE GENOMIC DNA]</scope>
    <source>
        <strain evidence="2 3">IRE-31</strain>
    </source>
</reference>
<dbReference type="InterPro" id="IPR029068">
    <property type="entry name" value="Glyas_Bleomycin-R_OHBP_Dase"/>
</dbReference>